<dbReference type="EMBL" id="CP031385">
    <property type="protein sequence ID" value="QPG94282.1"/>
    <property type="molecule type" value="Genomic_DNA"/>
</dbReference>
<name>A0A7S9KL12_EPIFF</name>
<dbReference type="Proteomes" id="UP000594364">
    <property type="component" value="Chromosome 1"/>
</dbReference>
<gene>
    <name evidence="1" type="ORF">C2857_005592</name>
</gene>
<organism evidence="1 2">
    <name type="scientific">Epichloe festucae (strain Fl1)</name>
    <dbReference type="NCBI Taxonomy" id="877507"/>
    <lineage>
        <taxon>Eukaryota</taxon>
        <taxon>Fungi</taxon>
        <taxon>Dikarya</taxon>
        <taxon>Ascomycota</taxon>
        <taxon>Pezizomycotina</taxon>
        <taxon>Sordariomycetes</taxon>
        <taxon>Hypocreomycetidae</taxon>
        <taxon>Hypocreales</taxon>
        <taxon>Clavicipitaceae</taxon>
        <taxon>Epichloe</taxon>
    </lineage>
</organism>
<proteinExistence type="predicted"/>
<protein>
    <submittedName>
        <fullName evidence="1">Uncharacterized protein</fullName>
    </submittedName>
</protein>
<dbReference type="OrthoDB" id="7772923at2759"/>
<reference evidence="1 2" key="1">
    <citation type="journal article" date="2018" name="PLoS Genet.">
        <title>Repeat elements organise 3D genome structure and mediate transcription in the filamentous fungus Epichloe festucae.</title>
        <authorList>
            <person name="Winter D.J."/>
            <person name="Ganley A.R.D."/>
            <person name="Young C.A."/>
            <person name="Liachko I."/>
            <person name="Schardl C.L."/>
            <person name="Dupont P.Y."/>
            <person name="Berry D."/>
            <person name="Ram A."/>
            <person name="Scott B."/>
            <person name="Cox M.P."/>
        </authorList>
    </citation>
    <scope>NUCLEOTIDE SEQUENCE [LARGE SCALE GENOMIC DNA]</scope>
    <source>
        <strain evidence="1 2">Fl1</strain>
    </source>
</reference>
<keyword evidence="2" id="KW-1185">Reference proteome</keyword>
<sequence>MHSHRLPHPPIIPLQSPERGRNRLHLRLAPGTSLRAEGIDPDELFDVNPIPASQHSSIQASPLVDEWQETFLTSMHLSDGSYEKIAQRFFATLNYDTFFPRVRRPALGRLRAPSLPASWRRPRSLHRASQGRSVDEVMANIGVSPQCGFASVTVGADGMTEDKMFCQAEAGE</sequence>
<dbReference type="AlphaFoldDB" id="A0A7S9KL12"/>
<evidence type="ECO:0000313" key="1">
    <source>
        <dbReference type="EMBL" id="QPG94282.1"/>
    </source>
</evidence>
<accession>A0A7S9KL12</accession>
<evidence type="ECO:0000313" key="2">
    <source>
        <dbReference type="Proteomes" id="UP000594364"/>
    </source>
</evidence>